<dbReference type="EMBL" id="CP136891">
    <property type="protein sequence ID" value="WOK97201.1"/>
    <property type="molecule type" value="Genomic_DNA"/>
</dbReference>
<dbReference type="Gene3D" id="3.40.50.300">
    <property type="entry name" value="P-loop containing nucleotide triphosphate hydrolases"/>
    <property type="match status" value="1"/>
</dbReference>
<dbReference type="Proteomes" id="UP001327560">
    <property type="component" value="Chromosome 2"/>
</dbReference>
<feature type="domain" description="Helicase C-terminal" evidence="6">
    <location>
        <begin position="1"/>
        <end position="93"/>
    </location>
</feature>
<evidence type="ECO:0000256" key="1">
    <source>
        <dbReference type="ARBA" id="ARBA00022741"/>
    </source>
</evidence>
<dbReference type="PANTHER" id="PTHR24031">
    <property type="entry name" value="RNA HELICASE"/>
    <property type="match status" value="1"/>
</dbReference>
<dbReference type="InterPro" id="IPR027417">
    <property type="entry name" value="P-loop_NTPase"/>
</dbReference>
<evidence type="ECO:0000256" key="5">
    <source>
        <dbReference type="RuleBase" id="RU365068"/>
    </source>
</evidence>
<dbReference type="GO" id="GO:0003724">
    <property type="term" value="F:RNA helicase activity"/>
    <property type="evidence" value="ECO:0007669"/>
    <property type="project" value="UniProtKB-EC"/>
</dbReference>
<proteinExistence type="inferred from homology"/>
<keyword evidence="8" id="KW-1185">Reference proteome</keyword>
<dbReference type="AlphaFoldDB" id="A0AAQ3JW12"/>
<evidence type="ECO:0000313" key="8">
    <source>
        <dbReference type="Proteomes" id="UP001327560"/>
    </source>
</evidence>
<dbReference type="GO" id="GO:0003723">
    <property type="term" value="F:RNA binding"/>
    <property type="evidence" value="ECO:0007669"/>
    <property type="project" value="UniProtKB-UniRule"/>
</dbReference>
<keyword evidence="4 5" id="KW-0694">RNA-binding</keyword>
<gene>
    <name evidence="7" type="ORF">Cni_G05909</name>
</gene>
<organism evidence="7 8">
    <name type="scientific">Canna indica</name>
    <name type="common">Indian-shot</name>
    <dbReference type="NCBI Taxonomy" id="4628"/>
    <lineage>
        <taxon>Eukaryota</taxon>
        <taxon>Viridiplantae</taxon>
        <taxon>Streptophyta</taxon>
        <taxon>Embryophyta</taxon>
        <taxon>Tracheophyta</taxon>
        <taxon>Spermatophyta</taxon>
        <taxon>Magnoliopsida</taxon>
        <taxon>Liliopsida</taxon>
        <taxon>Zingiberales</taxon>
        <taxon>Cannaceae</taxon>
        <taxon>Canna</taxon>
    </lineage>
</organism>
<evidence type="ECO:0000256" key="3">
    <source>
        <dbReference type="ARBA" id="ARBA00022840"/>
    </source>
</evidence>
<evidence type="ECO:0000256" key="4">
    <source>
        <dbReference type="ARBA" id="ARBA00022884"/>
    </source>
</evidence>
<comment type="function">
    <text evidence="5">RNA helicase.</text>
</comment>
<comment type="domain">
    <text evidence="5">The Q motif is unique to and characteristic of the DEAD box family of RNA helicases and controls ATP binding and hydrolysis.</text>
</comment>
<comment type="similarity">
    <text evidence="5">Belongs to the DEAD box helicase family.</text>
</comment>
<dbReference type="GO" id="GO:0016787">
    <property type="term" value="F:hydrolase activity"/>
    <property type="evidence" value="ECO:0007669"/>
    <property type="project" value="UniProtKB-KW"/>
</dbReference>
<protein>
    <recommendedName>
        <fullName evidence="5">ATP-dependent RNA helicase</fullName>
        <ecNumber evidence="5">3.6.4.13</ecNumber>
    </recommendedName>
</protein>
<evidence type="ECO:0000256" key="2">
    <source>
        <dbReference type="ARBA" id="ARBA00022801"/>
    </source>
</evidence>
<dbReference type="InterPro" id="IPR001650">
    <property type="entry name" value="Helicase_C-like"/>
</dbReference>
<reference evidence="7 8" key="1">
    <citation type="submission" date="2023-10" db="EMBL/GenBank/DDBJ databases">
        <title>Chromosome-scale genome assembly provides insights into flower coloration mechanisms of Canna indica.</title>
        <authorList>
            <person name="Li C."/>
        </authorList>
    </citation>
    <scope>NUCLEOTIDE SEQUENCE [LARGE SCALE GENOMIC DNA]</scope>
    <source>
        <tissue evidence="7">Flower</tissue>
    </source>
</reference>
<accession>A0AAQ3JW12</accession>
<keyword evidence="5" id="KW-0347">Helicase</keyword>
<dbReference type="EC" id="3.6.4.13" evidence="5"/>
<dbReference type="GO" id="GO:0005524">
    <property type="term" value="F:ATP binding"/>
    <property type="evidence" value="ECO:0007669"/>
    <property type="project" value="UniProtKB-UniRule"/>
</dbReference>
<keyword evidence="1 5" id="KW-0547">Nucleotide-binding</keyword>
<dbReference type="SUPFAM" id="SSF52540">
    <property type="entry name" value="P-loop containing nucleoside triphosphate hydrolases"/>
    <property type="match status" value="1"/>
</dbReference>
<sequence>MVLITTDLLARGFDQRQVNLVINYDLPVKYDSPSEPDCELYLHRVGRTGRFGSQGAAFNLLCTDRDRSVMEKIERHFQHQIPEPILRASEKKEGEREKKAKGTEFLRETLAYMLRLDSQILLVPWIFHYDLKDMTTSTQNWSYEMLVP</sequence>
<name>A0AAQ3JW12_9LILI</name>
<evidence type="ECO:0000313" key="7">
    <source>
        <dbReference type="EMBL" id="WOK97201.1"/>
    </source>
</evidence>
<keyword evidence="2 5" id="KW-0378">Hydrolase</keyword>
<dbReference type="PROSITE" id="PS51194">
    <property type="entry name" value="HELICASE_CTER"/>
    <property type="match status" value="1"/>
</dbReference>
<evidence type="ECO:0000259" key="6">
    <source>
        <dbReference type="PROSITE" id="PS51194"/>
    </source>
</evidence>
<keyword evidence="3 5" id="KW-0067">ATP-binding</keyword>
<dbReference type="Pfam" id="PF00271">
    <property type="entry name" value="Helicase_C"/>
    <property type="match status" value="1"/>
</dbReference>
<comment type="catalytic activity">
    <reaction evidence="5">
        <text>ATP + H2O = ADP + phosphate + H(+)</text>
        <dbReference type="Rhea" id="RHEA:13065"/>
        <dbReference type="ChEBI" id="CHEBI:15377"/>
        <dbReference type="ChEBI" id="CHEBI:15378"/>
        <dbReference type="ChEBI" id="CHEBI:30616"/>
        <dbReference type="ChEBI" id="CHEBI:43474"/>
        <dbReference type="ChEBI" id="CHEBI:456216"/>
        <dbReference type="EC" id="3.6.4.13"/>
    </reaction>
</comment>